<comment type="caution">
    <text evidence="1">The sequence shown here is derived from an EMBL/GenBank/DDBJ whole genome shotgun (WGS) entry which is preliminary data.</text>
</comment>
<sequence length="90" mass="9716">MPATTTTTTPPSSPTVRNPTTGCVVHLSTSLVPVRITHTARCKCMAVRSDEEIDQLAVNVRRAVEEGILEHEKPALAFAMILLGADVVYE</sequence>
<reference evidence="1" key="1">
    <citation type="submission" date="2022-12" db="EMBL/GenBank/DDBJ databases">
        <title>Genome Sequence of Lasiodiplodia mahajangana.</title>
        <authorList>
            <person name="Buettner E."/>
        </authorList>
    </citation>
    <scope>NUCLEOTIDE SEQUENCE</scope>
    <source>
        <strain evidence="1">VT137</strain>
    </source>
</reference>
<evidence type="ECO:0000313" key="1">
    <source>
        <dbReference type="EMBL" id="KAJ8129430.1"/>
    </source>
</evidence>
<accession>A0ACC2JPR7</accession>
<dbReference type="Proteomes" id="UP001153332">
    <property type="component" value="Unassembled WGS sequence"/>
</dbReference>
<dbReference type="EMBL" id="JAPUUL010000765">
    <property type="protein sequence ID" value="KAJ8129430.1"/>
    <property type="molecule type" value="Genomic_DNA"/>
</dbReference>
<evidence type="ECO:0000313" key="2">
    <source>
        <dbReference type="Proteomes" id="UP001153332"/>
    </source>
</evidence>
<gene>
    <name evidence="1" type="ORF">O1611_g4201</name>
</gene>
<protein>
    <submittedName>
        <fullName evidence="1">Uncharacterized protein</fullName>
    </submittedName>
</protein>
<name>A0ACC2JPR7_9PEZI</name>
<proteinExistence type="predicted"/>
<organism evidence="1 2">
    <name type="scientific">Lasiodiplodia mahajangana</name>
    <dbReference type="NCBI Taxonomy" id="1108764"/>
    <lineage>
        <taxon>Eukaryota</taxon>
        <taxon>Fungi</taxon>
        <taxon>Dikarya</taxon>
        <taxon>Ascomycota</taxon>
        <taxon>Pezizomycotina</taxon>
        <taxon>Dothideomycetes</taxon>
        <taxon>Dothideomycetes incertae sedis</taxon>
        <taxon>Botryosphaeriales</taxon>
        <taxon>Botryosphaeriaceae</taxon>
        <taxon>Lasiodiplodia</taxon>
    </lineage>
</organism>
<keyword evidence="2" id="KW-1185">Reference proteome</keyword>